<evidence type="ECO:0000259" key="2">
    <source>
        <dbReference type="Pfam" id="PF07995"/>
    </source>
</evidence>
<feature type="domain" description="Glucose/Sorbosone dehydrogenase" evidence="2">
    <location>
        <begin position="42"/>
        <end position="373"/>
    </location>
</feature>
<keyword evidence="4" id="KW-1185">Reference proteome</keyword>
<dbReference type="RefSeq" id="WP_108855961.1">
    <property type="nucleotide sequence ID" value="NZ_OMOI01000001.1"/>
</dbReference>
<gene>
    <name evidence="3" type="primary">yliI</name>
    <name evidence="3" type="ORF">ALP8811_00896</name>
</gene>
<dbReference type="PANTHER" id="PTHR19328:SF75">
    <property type="entry name" value="ALDOSE SUGAR DEHYDROGENASE YLII"/>
    <property type="match status" value="1"/>
</dbReference>
<reference evidence="3 4" key="1">
    <citation type="submission" date="2018-03" db="EMBL/GenBank/DDBJ databases">
        <authorList>
            <person name="Keele B.F."/>
        </authorList>
    </citation>
    <scope>NUCLEOTIDE SEQUENCE [LARGE SCALE GENOMIC DNA]</scope>
    <source>
        <strain evidence="3 4">CECT 8811</strain>
    </source>
</reference>
<dbReference type="InterPro" id="IPR011041">
    <property type="entry name" value="Quinoprot_gluc/sorb_DH_b-prop"/>
</dbReference>
<dbReference type="Gene3D" id="2.120.10.30">
    <property type="entry name" value="TolB, C-terminal domain"/>
    <property type="match status" value="1"/>
</dbReference>
<accession>A0A2R8AIM6</accession>
<name>A0A2R8AIM6_9RHOB</name>
<dbReference type="Proteomes" id="UP000244911">
    <property type="component" value="Unassembled WGS sequence"/>
</dbReference>
<protein>
    <submittedName>
        <fullName evidence="3">Aldose sugar dehydrogenase YliI</fullName>
        <ecNumber evidence="3">1.1.5.-</ecNumber>
    </submittedName>
</protein>
<dbReference type="InterPro" id="IPR011042">
    <property type="entry name" value="6-blade_b-propeller_TolB-like"/>
</dbReference>
<proteinExistence type="predicted"/>
<dbReference type="PANTHER" id="PTHR19328">
    <property type="entry name" value="HEDGEHOG-INTERACTING PROTEIN"/>
    <property type="match status" value="1"/>
</dbReference>
<dbReference type="AlphaFoldDB" id="A0A2R8AIM6"/>
<feature type="signal peptide" evidence="1">
    <location>
        <begin position="1"/>
        <end position="23"/>
    </location>
</feature>
<keyword evidence="1" id="KW-0732">Signal</keyword>
<organism evidence="3 4">
    <name type="scientific">Aliiroseovarius pelagivivens</name>
    <dbReference type="NCBI Taxonomy" id="1639690"/>
    <lineage>
        <taxon>Bacteria</taxon>
        <taxon>Pseudomonadati</taxon>
        <taxon>Pseudomonadota</taxon>
        <taxon>Alphaproteobacteria</taxon>
        <taxon>Rhodobacterales</taxon>
        <taxon>Paracoccaceae</taxon>
        <taxon>Aliiroseovarius</taxon>
    </lineage>
</organism>
<sequence>MKRLLALSSYLLCLMLTPITAKAFQIDGDHGGQLKARTITSFNHPWAMTFLPNGRLLVTTKPGRMWLVQQDGARFQVAGVPPVLDGGQGGLGDVVPHPDFANNGLIYLSYVDEGDQPGTRQAVVIRARLDLTETPKLTRHEEIWRQFPAYPGRGHFSHRLAFGPAGGAHAGKVFITSGDRQELDPAQDMAQALGKIIRLNDDGTVPADNPYQDDGALARSFWTIGHRNALGIAFDAKGQLWAHEMGPRHGDELNLIEPGRNYGWPLVSEGNHYSGVKIPNHDTRPDLTAPKAAWVPSIAPSGLVIWADGLFPEWQGQALIGGLVSRALIRVSLDNGNAQEMERYSWGERVREVEQGPDGAVWVLEDGRRGRLLHLSPL</sequence>
<keyword evidence="3" id="KW-0560">Oxidoreductase</keyword>
<dbReference type="EMBL" id="OMOI01000001">
    <property type="protein sequence ID" value="SPF75902.1"/>
    <property type="molecule type" value="Genomic_DNA"/>
</dbReference>
<dbReference type="EC" id="1.1.5.-" evidence="3"/>
<evidence type="ECO:0000313" key="4">
    <source>
        <dbReference type="Proteomes" id="UP000244911"/>
    </source>
</evidence>
<evidence type="ECO:0000313" key="3">
    <source>
        <dbReference type="EMBL" id="SPF75902.1"/>
    </source>
</evidence>
<dbReference type="SUPFAM" id="SSF50952">
    <property type="entry name" value="Soluble quinoprotein glucose dehydrogenase"/>
    <property type="match status" value="1"/>
</dbReference>
<feature type="chain" id="PRO_5015311220" evidence="1">
    <location>
        <begin position="24"/>
        <end position="378"/>
    </location>
</feature>
<evidence type="ECO:0000256" key="1">
    <source>
        <dbReference type="SAM" id="SignalP"/>
    </source>
</evidence>
<dbReference type="GO" id="GO:0016491">
    <property type="term" value="F:oxidoreductase activity"/>
    <property type="evidence" value="ECO:0007669"/>
    <property type="project" value="UniProtKB-KW"/>
</dbReference>
<dbReference type="Pfam" id="PF07995">
    <property type="entry name" value="GSDH"/>
    <property type="match status" value="1"/>
</dbReference>
<dbReference type="OrthoDB" id="9770043at2"/>
<dbReference type="InterPro" id="IPR012938">
    <property type="entry name" value="Glc/Sorbosone_DH"/>
</dbReference>